<evidence type="ECO:0000256" key="7">
    <source>
        <dbReference type="ARBA" id="ARBA00023136"/>
    </source>
</evidence>
<keyword evidence="3 8" id="KW-0813">Transport</keyword>
<comment type="caution">
    <text evidence="8">Lacks conserved residue(s) required for the propagation of feature annotation.</text>
</comment>
<comment type="similarity">
    <text evidence="2 8">Belongs to the major facilitator superfamily. Bcr/CmlA family.</text>
</comment>
<dbReference type="InterPro" id="IPR036259">
    <property type="entry name" value="MFS_trans_sf"/>
</dbReference>
<dbReference type="NCBIfam" id="TIGR00710">
    <property type="entry name" value="efflux_Bcr_CflA"/>
    <property type="match status" value="1"/>
</dbReference>
<feature type="transmembrane region" description="Helical" evidence="8">
    <location>
        <begin position="368"/>
        <end position="389"/>
    </location>
</feature>
<evidence type="ECO:0000256" key="2">
    <source>
        <dbReference type="ARBA" id="ARBA00006236"/>
    </source>
</evidence>
<keyword evidence="8" id="KW-0997">Cell inner membrane</keyword>
<dbReference type="GO" id="GO:0005886">
    <property type="term" value="C:plasma membrane"/>
    <property type="evidence" value="ECO:0007669"/>
    <property type="project" value="UniProtKB-SubCell"/>
</dbReference>
<dbReference type="AlphaFoldDB" id="A0A178KM93"/>
<keyword evidence="6 8" id="KW-1133">Transmembrane helix</keyword>
<name>A0A178KM93_9GAMM</name>
<evidence type="ECO:0000259" key="9">
    <source>
        <dbReference type="PROSITE" id="PS50850"/>
    </source>
</evidence>
<evidence type="ECO:0000256" key="4">
    <source>
        <dbReference type="ARBA" id="ARBA00022475"/>
    </source>
</evidence>
<dbReference type="PANTHER" id="PTHR23502:SF162">
    <property type="entry name" value="INNER MEMBRANE TRANSPORT PROTEIN YDHC"/>
    <property type="match status" value="1"/>
</dbReference>
<evidence type="ECO:0000256" key="3">
    <source>
        <dbReference type="ARBA" id="ARBA00022448"/>
    </source>
</evidence>
<evidence type="ECO:0000313" key="11">
    <source>
        <dbReference type="Proteomes" id="UP000078503"/>
    </source>
</evidence>
<reference evidence="10 11" key="1">
    <citation type="submission" date="2016-03" db="EMBL/GenBank/DDBJ databases">
        <title>Photobacterium proteolyticum sp. nov. a protease producing bacterium isolated from ocean sediments of Laizhou Bay.</title>
        <authorList>
            <person name="Li Y."/>
        </authorList>
    </citation>
    <scope>NUCLEOTIDE SEQUENCE [LARGE SCALE GENOMIC DNA]</scope>
    <source>
        <strain evidence="10 11">R-40508</strain>
    </source>
</reference>
<feature type="domain" description="Major facilitator superfamily (MFS) profile" evidence="9">
    <location>
        <begin position="9"/>
        <end position="396"/>
    </location>
</feature>
<dbReference type="RefSeq" id="WP_068326808.1">
    <property type="nucleotide sequence ID" value="NZ_LVHF01000012.1"/>
</dbReference>
<feature type="transmembrane region" description="Helical" evidence="8">
    <location>
        <begin position="100"/>
        <end position="121"/>
    </location>
</feature>
<sequence>MNNQPSKLTLVWFACLSMLGFLATDMYLPAFEVIRTDFETSQSLIGLTLSVFLLGMALGQLVYGPLSDRIGRIKVLLGGMTLFSVASALCAIAPNVEILLITRFAQALGACSATVIWQAVVVDRYEGKVSERIFATIMPLVALSPALAPLAGALLEHQLGWRSIFFVLVAFGALLAALTLKEPESAPLDKKQDKVSVQLKRDYRLILGSKKFIGNMTIFAACSAAFFAYLTGSPFVMAAMGYSGADIGLSYAPQTAAFIIGGYGCRTLLNRFEGKQILPWLLKLFFASVLVMFLISTNTEPTTIWPILVPFCFLAIANGAIYPIVVSQALEDFKECSATAAGLLNFLQTMVCFAASGLVSAFAAQGLLTVTTAMFVTGFIALVGFALVVKARRQATFSEQTA</sequence>
<feature type="transmembrane region" description="Helical" evidence="8">
    <location>
        <begin position="338"/>
        <end position="362"/>
    </location>
</feature>
<evidence type="ECO:0000256" key="8">
    <source>
        <dbReference type="RuleBase" id="RU365088"/>
    </source>
</evidence>
<comment type="caution">
    <text evidence="10">The sequence shown here is derived from an EMBL/GenBank/DDBJ whole genome shotgun (WGS) entry which is preliminary data.</text>
</comment>
<feature type="transmembrane region" description="Helical" evidence="8">
    <location>
        <begin position="281"/>
        <end position="298"/>
    </location>
</feature>
<proteinExistence type="inferred from homology"/>
<feature type="transmembrane region" description="Helical" evidence="8">
    <location>
        <begin position="304"/>
        <end position="326"/>
    </location>
</feature>
<evidence type="ECO:0000313" key="10">
    <source>
        <dbReference type="EMBL" id="OAN17682.1"/>
    </source>
</evidence>
<dbReference type="GO" id="GO:1990961">
    <property type="term" value="P:xenobiotic detoxification by transmembrane export across the plasma membrane"/>
    <property type="evidence" value="ECO:0007669"/>
    <property type="project" value="InterPro"/>
</dbReference>
<dbReference type="GO" id="GO:0042910">
    <property type="term" value="F:xenobiotic transmembrane transporter activity"/>
    <property type="evidence" value="ECO:0007669"/>
    <property type="project" value="InterPro"/>
</dbReference>
<keyword evidence="7 8" id="KW-0472">Membrane</keyword>
<dbReference type="InterPro" id="IPR020846">
    <property type="entry name" value="MFS_dom"/>
</dbReference>
<evidence type="ECO:0000256" key="5">
    <source>
        <dbReference type="ARBA" id="ARBA00022692"/>
    </source>
</evidence>
<feature type="transmembrane region" description="Helical" evidence="8">
    <location>
        <begin position="43"/>
        <end position="63"/>
    </location>
</feature>
<dbReference type="PROSITE" id="PS50850">
    <property type="entry name" value="MFS"/>
    <property type="match status" value="1"/>
</dbReference>
<organism evidence="10 11">
    <name type="scientific">Photobacterium jeanii</name>
    <dbReference type="NCBI Taxonomy" id="858640"/>
    <lineage>
        <taxon>Bacteria</taxon>
        <taxon>Pseudomonadati</taxon>
        <taxon>Pseudomonadota</taxon>
        <taxon>Gammaproteobacteria</taxon>
        <taxon>Vibrionales</taxon>
        <taxon>Vibrionaceae</taxon>
        <taxon>Photobacterium</taxon>
    </lineage>
</organism>
<accession>A0A178KM93</accession>
<feature type="transmembrane region" description="Helical" evidence="8">
    <location>
        <begin position="75"/>
        <end position="94"/>
    </location>
</feature>
<protein>
    <recommendedName>
        <fullName evidence="8">Bcr/CflA family efflux transporter</fullName>
    </recommendedName>
</protein>
<evidence type="ECO:0000256" key="6">
    <source>
        <dbReference type="ARBA" id="ARBA00022989"/>
    </source>
</evidence>
<dbReference type="InterPro" id="IPR011701">
    <property type="entry name" value="MFS"/>
</dbReference>
<feature type="transmembrane region" description="Helical" evidence="8">
    <location>
        <begin position="251"/>
        <end position="269"/>
    </location>
</feature>
<dbReference type="SUPFAM" id="SSF103473">
    <property type="entry name" value="MFS general substrate transporter"/>
    <property type="match status" value="1"/>
</dbReference>
<feature type="transmembrane region" description="Helical" evidence="8">
    <location>
        <begin position="212"/>
        <end position="231"/>
    </location>
</feature>
<dbReference type="PANTHER" id="PTHR23502">
    <property type="entry name" value="MAJOR FACILITATOR SUPERFAMILY"/>
    <property type="match status" value="1"/>
</dbReference>
<comment type="subcellular location">
    <subcellularLocation>
        <location evidence="8">Cell inner membrane</location>
        <topology evidence="8">Multi-pass membrane protein</topology>
    </subcellularLocation>
    <subcellularLocation>
        <location evidence="1">Cell membrane</location>
        <topology evidence="1">Multi-pass membrane protein</topology>
    </subcellularLocation>
</comment>
<dbReference type="OrthoDB" id="9814303at2"/>
<evidence type="ECO:0000256" key="1">
    <source>
        <dbReference type="ARBA" id="ARBA00004651"/>
    </source>
</evidence>
<keyword evidence="11" id="KW-1185">Reference proteome</keyword>
<dbReference type="Proteomes" id="UP000078503">
    <property type="component" value="Unassembled WGS sequence"/>
</dbReference>
<dbReference type="NCBIfam" id="NF008270">
    <property type="entry name" value="PRK11043.1"/>
    <property type="match status" value="1"/>
</dbReference>
<dbReference type="STRING" id="858640.A3K86_01805"/>
<feature type="transmembrane region" description="Helical" evidence="8">
    <location>
        <begin position="161"/>
        <end position="180"/>
    </location>
</feature>
<keyword evidence="4" id="KW-1003">Cell membrane</keyword>
<dbReference type="CDD" id="cd17320">
    <property type="entry name" value="MFS_MdfA_MDR_like"/>
    <property type="match status" value="1"/>
</dbReference>
<dbReference type="Pfam" id="PF07690">
    <property type="entry name" value="MFS_1"/>
    <property type="match status" value="1"/>
</dbReference>
<feature type="transmembrane region" description="Helical" evidence="8">
    <location>
        <begin position="133"/>
        <end position="155"/>
    </location>
</feature>
<dbReference type="EMBL" id="LVHF01000012">
    <property type="protein sequence ID" value="OAN17682.1"/>
    <property type="molecule type" value="Genomic_DNA"/>
</dbReference>
<dbReference type="InterPro" id="IPR004812">
    <property type="entry name" value="Efflux_drug-R_Bcr/CmlA"/>
</dbReference>
<gene>
    <name evidence="10" type="ORF">A3K86_01805</name>
</gene>
<keyword evidence="5 8" id="KW-0812">Transmembrane</keyword>
<dbReference type="Gene3D" id="1.20.1720.10">
    <property type="entry name" value="Multidrug resistance protein D"/>
    <property type="match status" value="1"/>
</dbReference>
<dbReference type="FunFam" id="1.20.1720.10:FF:000005">
    <property type="entry name" value="Bcr/CflA family efflux transporter"/>
    <property type="match status" value="1"/>
</dbReference>